<dbReference type="GO" id="GO:0043001">
    <property type="term" value="P:Golgi to plasma membrane protein transport"/>
    <property type="evidence" value="ECO:0007669"/>
    <property type="project" value="TreeGrafter"/>
</dbReference>
<gene>
    <name evidence="10" type="ORF">DB88DRAFT_478587</name>
</gene>
<keyword evidence="5" id="KW-0653">Protein transport</keyword>
<dbReference type="GO" id="GO:0005829">
    <property type="term" value="C:cytosol"/>
    <property type="evidence" value="ECO:0007669"/>
    <property type="project" value="GOC"/>
</dbReference>
<comment type="subcellular location">
    <subcellularLocation>
        <location evidence="1">Golgi apparatus membrane</location>
        <topology evidence="1">Multi-pass membrane protein</topology>
    </subcellularLocation>
</comment>
<dbReference type="EMBL" id="JAODAN010000001">
    <property type="protein sequence ID" value="KAK1927602.1"/>
    <property type="molecule type" value="Genomic_DNA"/>
</dbReference>
<feature type="transmembrane region" description="Helical" evidence="9">
    <location>
        <begin position="9"/>
        <end position="30"/>
    </location>
</feature>
<evidence type="ECO:0000256" key="4">
    <source>
        <dbReference type="ARBA" id="ARBA00022692"/>
    </source>
</evidence>
<keyword evidence="8 9" id="KW-0472">Membrane</keyword>
<comment type="similarity">
    <text evidence="2">Belongs to the SYS1 family.</text>
</comment>
<organism evidence="10 11">
    <name type="scientific">Papiliotrema laurentii</name>
    <name type="common">Cryptococcus laurentii</name>
    <dbReference type="NCBI Taxonomy" id="5418"/>
    <lineage>
        <taxon>Eukaryota</taxon>
        <taxon>Fungi</taxon>
        <taxon>Dikarya</taxon>
        <taxon>Basidiomycota</taxon>
        <taxon>Agaricomycotina</taxon>
        <taxon>Tremellomycetes</taxon>
        <taxon>Tremellales</taxon>
        <taxon>Rhynchogastremaceae</taxon>
        <taxon>Papiliotrema</taxon>
    </lineage>
</organism>
<evidence type="ECO:0000256" key="8">
    <source>
        <dbReference type="ARBA" id="ARBA00023136"/>
    </source>
</evidence>
<evidence type="ECO:0000256" key="6">
    <source>
        <dbReference type="ARBA" id="ARBA00022989"/>
    </source>
</evidence>
<keyword evidence="4 9" id="KW-0812">Transmembrane</keyword>
<evidence type="ECO:0000313" key="10">
    <source>
        <dbReference type="EMBL" id="KAK1927602.1"/>
    </source>
</evidence>
<dbReference type="Proteomes" id="UP001182556">
    <property type="component" value="Unassembled WGS sequence"/>
</dbReference>
<keyword evidence="6 9" id="KW-1133">Transmembrane helix</keyword>
<keyword evidence="7" id="KW-0333">Golgi apparatus</keyword>
<sequence>MRVQGWDPVLLICQIISLQAMHYLTLSFIVPPLLTLTQPSLLTYSGGPNTVGHILDWREMAARPTISQSSFNGLLDFSASDSWKKLRGAWAGGKHIGEVVSDPSTESGLTGDPVPQAEPAHGEEHWDLGVDDFRAWLIAFAWIIASAVDIAPLYYLIRRPTYILDFSLTLTFIHLILTSYYAKSFPTSIFFWVVMASGAIMMIVVAEQLCVKREMRTELDLGWNPDDVNGEEIELGHVTR</sequence>
<dbReference type="InterPro" id="IPR019185">
    <property type="entry name" value="Integral_membrane_SYS1-rel"/>
</dbReference>
<dbReference type="GO" id="GO:0006895">
    <property type="term" value="P:Golgi to endosome transport"/>
    <property type="evidence" value="ECO:0007669"/>
    <property type="project" value="TreeGrafter"/>
</dbReference>
<proteinExistence type="inferred from homology"/>
<dbReference type="GO" id="GO:0034067">
    <property type="term" value="P:protein localization to Golgi apparatus"/>
    <property type="evidence" value="ECO:0007669"/>
    <property type="project" value="TreeGrafter"/>
</dbReference>
<evidence type="ECO:0000313" key="11">
    <source>
        <dbReference type="Proteomes" id="UP001182556"/>
    </source>
</evidence>
<name>A0AAD9FWK0_PAPLA</name>
<evidence type="ECO:0000256" key="5">
    <source>
        <dbReference type="ARBA" id="ARBA00022927"/>
    </source>
</evidence>
<evidence type="ECO:0000256" key="9">
    <source>
        <dbReference type="SAM" id="Phobius"/>
    </source>
</evidence>
<dbReference type="PANTHER" id="PTHR12952">
    <property type="entry name" value="SYS1"/>
    <property type="match status" value="1"/>
</dbReference>
<evidence type="ECO:0000256" key="7">
    <source>
        <dbReference type="ARBA" id="ARBA00023034"/>
    </source>
</evidence>
<evidence type="ECO:0000256" key="1">
    <source>
        <dbReference type="ARBA" id="ARBA00004653"/>
    </source>
</evidence>
<evidence type="ECO:0000256" key="3">
    <source>
        <dbReference type="ARBA" id="ARBA00022448"/>
    </source>
</evidence>
<dbReference type="Pfam" id="PF09801">
    <property type="entry name" value="SYS1"/>
    <property type="match status" value="1"/>
</dbReference>
<reference evidence="10" key="1">
    <citation type="submission" date="2023-02" db="EMBL/GenBank/DDBJ databases">
        <title>Identification and recombinant expression of a fungal hydrolase from Papiliotrema laurentii that hydrolyzes apple cutin and clears colloidal polyester polyurethane.</title>
        <authorList>
            <consortium name="DOE Joint Genome Institute"/>
            <person name="Roman V.A."/>
            <person name="Bojanowski C."/>
            <person name="Crable B.R."/>
            <person name="Wagner D.N."/>
            <person name="Hung C.S."/>
            <person name="Nadeau L.J."/>
            <person name="Schratz L."/>
            <person name="Haridas S."/>
            <person name="Pangilinan J."/>
            <person name="Lipzen A."/>
            <person name="Na H."/>
            <person name="Yan M."/>
            <person name="Ng V."/>
            <person name="Grigoriev I.V."/>
            <person name="Spatafora J.W."/>
            <person name="Barlow D."/>
            <person name="Biffinger J."/>
            <person name="Kelley-Loughnane N."/>
            <person name="Varaljay V.A."/>
            <person name="Crookes-Goodson W.J."/>
        </authorList>
    </citation>
    <scope>NUCLEOTIDE SEQUENCE</scope>
    <source>
        <strain evidence="10">5307AH</strain>
    </source>
</reference>
<dbReference type="GO" id="GO:0005802">
    <property type="term" value="C:trans-Golgi network"/>
    <property type="evidence" value="ECO:0007669"/>
    <property type="project" value="TreeGrafter"/>
</dbReference>
<dbReference type="AlphaFoldDB" id="A0AAD9FWK0"/>
<keyword evidence="11" id="KW-1185">Reference proteome</keyword>
<protein>
    <submittedName>
        <fullName evidence="10">Integral membrane protein S linking to the trans Golgi network-domain-containing protein</fullName>
    </submittedName>
</protein>
<comment type="caution">
    <text evidence="10">The sequence shown here is derived from an EMBL/GenBank/DDBJ whole genome shotgun (WGS) entry which is preliminary data.</text>
</comment>
<evidence type="ECO:0000256" key="2">
    <source>
        <dbReference type="ARBA" id="ARBA00008160"/>
    </source>
</evidence>
<feature type="transmembrane region" description="Helical" evidence="9">
    <location>
        <begin position="188"/>
        <end position="206"/>
    </location>
</feature>
<feature type="transmembrane region" description="Helical" evidence="9">
    <location>
        <begin position="162"/>
        <end position="182"/>
    </location>
</feature>
<keyword evidence="3" id="KW-0813">Transport</keyword>
<feature type="transmembrane region" description="Helical" evidence="9">
    <location>
        <begin position="135"/>
        <end position="155"/>
    </location>
</feature>
<dbReference type="GO" id="GO:0000139">
    <property type="term" value="C:Golgi membrane"/>
    <property type="evidence" value="ECO:0007669"/>
    <property type="project" value="UniProtKB-SubCell"/>
</dbReference>
<accession>A0AAD9FWK0</accession>
<dbReference type="PANTHER" id="PTHR12952:SF0">
    <property type="entry name" value="PROTEIN SYS1 HOMOLOG"/>
    <property type="match status" value="1"/>
</dbReference>